<dbReference type="InterPro" id="IPR003439">
    <property type="entry name" value="ABC_transporter-like_ATP-bd"/>
</dbReference>
<keyword evidence="5 11" id="KW-0067">ATP-binding</keyword>
<organism evidence="11 12">
    <name type="scientific">Salininema proteolyticum</name>
    <dbReference type="NCBI Taxonomy" id="1607685"/>
    <lineage>
        <taxon>Bacteria</taxon>
        <taxon>Bacillati</taxon>
        <taxon>Actinomycetota</taxon>
        <taxon>Actinomycetes</taxon>
        <taxon>Glycomycetales</taxon>
        <taxon>Glycomycetaceae</taxon>
        <taxon>Salininema</taxon>
    </lineage>
</organism>
<evidence type="ECO:0000256" key="3">
    <source>
        <dbReference type="ARBA" id="ARBA00022475"/>
    </source>
</evidence>
<keyword evidence="2" id="KW-0813">Transport</keyword>
<proteinExistence type="inferred from homology"/>
<keyword evidence="7" id="KW-0472">Membrane</keyword>
<dbReference type="Pfam" id="PF00005">
    <property type="entry name" value="ABC_tran"/>
    <property type="match status" value="1"/>
</dbReference>
<gene>
    <name evidence="11" type="ORF">ACFPET_09280</name>
</gene>
<evidence type="ECO:0000256" key="4">
    <source>
        <dbReference type="ARBA" id="ARBA00022741"/>
    </source>
</evidence>
<dbReference type="Gene3D" id="3.40.50.300">
    <property type="entry name" value="P-loop containing nucleotide triphosphate hydrolases"/>
    <property type="match status" value="1"/>
</dbReference>
<dbReference type="InterPro" id="IPR005894">
    <property type="entry name" value="DrrA"/>
</dbReference>
<dbReference type="InterPro" id="IPR017871">
    <property type="entry name" value="ABC_transporter-like_CS"/>
</dbReference>
<dbReference type="InterPro" id="IPR050763">
    <property type="entry name" value="ABC_transporter_ATP-binding"/>
</dbReference>
<evidence type="ECO:0000256" key="9">
    <source>
        <dbReference type="ARBA" id="ARBA00049985"/>
    </source>
</evidence>
<evidence type="ECO:0000256" key="6">
    <source>
        <dbReference type="ARBA" id="ARBA00022967"/>
    </source>
</evidence>
<dbReference type="NCBIfam" id="TIGR01188">
    <property type="entry name" value="drrA"/>
    <property type="match status" value="1"/>
</dbReference>
<keyword evidence="6" id="KW-1278">Translocase</keyword>
<keyword evidence="3" id="KW-1003">Cell membrane</keyword>
<accession>A0ABV8TY45</accession>
<dbReference type="EMBL" id="JBHSDK010000013">
    <property type="protein sequence ID" value="MFC4335389.1"/>
    <property type="molecule type" value="Genomic_DNA"/>
</dbReference>
<dbReference type="PANTHER" id="PTHR42711:SF19">
    <property type="entry name" value="DOXORUBICIN RESISTANCE ATP-BINDING PROTEIN DRRA"/>
    <property type="match status" value="1"/>
</dbReference>
<feature type="domain" description="ABC transporter" evidence="10">
    <location>
        <begin position="5"/>
        <end position="235"/>
    </location>
</feature>
<dbReference type="RefSeq" id="WP_380620143.1">
    <property type="nucleotide sequence ID" value="NZ_JBHSDK010000013.1"/>
</dbReference>
<evidence type="ECO:0000313" key="12">
    <source>
        <dbReference type="Proteomes" id="UP001595823"/>
    </source>
</evidence>
<evidence type="ECO:0000256" key="5">
    <source>
        <dbReference type="ARBA" id="ARBA00022840"/>
    </source>
</evidence>
<reference evidence="12" key="1">
    <citation type="journal article" date="2019" name="Int. J. Syst. Evol. Microbiol.">
        <title>The Global Catalogue of Microorganisms (GCM) 10K type strain sequencing project: providing services to taxonomists for standard genome sequencing and annotation.</title>
        <authorList>
            <consortium name="The Broad Institute Genomics Platform"/>
            <consortium name="The Broad Institute Genome Sequencing Center for Infectious Disease"/>
            <person name="Wu L."/>
            <person name="Ma J."/>
        </authorList>
    </citation>
    <scope>NUCLEOTIDE SEQUENCE [LARGE SCALE GENOMIC DNA]</scope>
    <source>
        <strain evidence="12">IBRC-M 10908</strain>
    </source>
</reference>
<evidence type="ECO:0000259" key="10">
    <source>
        <dbReference type="PROSITE" id="PS50893"/>
    </source>
</evidence>
<evidence type="ECO:0000256" key="7">
    <source>
        <dbReference type="ARBA" id="ARBA00023136"/>
    </source>
</evidence>
<dbReference type="SMART" id="SM00382">
    <property type="entry name" value="AAA"/>
    <property type="match status" value="1"/>
</dbReference>
<comment type="similarity">
    <text evidence="9">Belongs to the ABC transporter superfamily. Drug exporter-1 (DrugE1) (TC 3.A.1.105) family.</text>
</comment>
<dbReference type="InterPro" id="IPR027417">
    <property type="entry name" value="P-loop_NTPase"/>
</dbReference>
<evidence type="ECO:0000313" key="11">
    <source>
        <dbReference type="EMBL" id="MFC4335389.1"/>
    </source>
</evidence>
<keyword evidence="12" id="KW-1185">Reference proteome</keyword>
<evidence type="ECO:0000256" key="2">
    <source>
        <dbReference type="ARBA" id="ARBA00022448"/>
    </source>
</evidence>
<evidence type="ECO:0000256" key="8">
    <source>
        <dbReference type="ARBA" id="ARBA00023251"/>
    </source>
</evidence>
<name>A0ABV8TY45_9ACTN</name>
<keyword evidence="8" id="KW-0046">Antibiotic resistance</keyword>
<dbReference type="Proteomes" id="UP001595823">
    <property type="component" value="Unassembled WGS sequence"/>
</dbReference>
<dbReference type="GO" id="GO:0005524">
    <property type="term" value="F:ATP binding"/>
    <property type="evidence" value="ECO:0007669"/>
    <property type="project" value="UniProtKB-KW"/>
</dbReference>
<dbReference type="PROSITE" id="PS50893">
    <property type="entry name" value="ABC_TRANSPORTER_2"/>
    <property type="match status" value="1"/>
</dbReference>
<sequence length="312" mass="33521">MPTTIEASGLRKAYKKNTALEGLDLSVESGTVHGLLGPNGAGKTTTVRILSTLLRFDSGTALVAGCDVAKDPRRVRFNFGLTGQVTTLDEILTARENLVFFGKLFHLSKADARVRAAELLDYFGLDDAADRPPKTYSGGMRRRLDLAASMIRAPKVLFLDEPTTGLDPAGRREVWSAVERLADGGTTVLLTTHYLDEADRLCDRITVVDHGRKIAEDSPAGLKREIGGERLELVADEPADLDVLAAIMRSRTGTEVTVEAEALRLSVPAPDPVGALTAVAGDLRDKDIAVADMGLRRPTLDEAFLSLTKGLS</sequence>
<keyword evidence="4" id="KW-0547">Nucleotide-binding</keyword>
<protein>
    <submittedName>
        <fullName evidence="11">ATP-binding cassette domain-containing protein</fullName>
    </submittedName>
</protein>
<evidence type="ECO:0000256" key="1">
    <source>
        <dbReference type="ARBA" id="ARBA00004413"/>
    </source>
</evidence>
<dbReference type="PANTHER" id="PTHR42711">
    <property type="entry name" value="ABC TRANSPORTER ATP-BINDING PROTEIN"/>
    <property type="match status" value="1"/>
</dbReference>
<comment type="caution">
    <text evidence="11">The sequence shown here is derived from an EMBL/GenBank/DDBJ whole genome shotgun (WGS) entry which is preliminary data.</text>
</comment>
<comment type="subcellular location">
    <subcellularLocation>
        <location evidence="1">Cell membrane</location>
        <topology evidence="1">Peripheral membrane protein</topology>
        <orientation evidence="1">Cytoplasmic side</orientation>
    </subcellularLocation>
</comment>
<dbReference type="SUPFAM" id="SSF52540">
    <property type="entry name" value="P-loop containing nucleoside triphosphate hydrolases"/>
    <property type="match status" value="1"/>
</dbReference>
<dbReference type="InterPro" id="IPR003593">
    <property type="entry name" value="AAA+_ATPase"/>
</dbReference>
<dbReference type="PROSITE" id="PS00211">
    <property type="entry name" value="ABC_TRANSPORTER_1"/>
    <property type="match status" value="1"/>
</dbReference>